<sequence length="37" mass="4211">MVENSATQQGVSAMMQFLVHEKLSKTWLRDKSKASDQ</sequence>
<dbReference type="PATRIC" id="fig|1336752.4.peg.3551"/>
<dbReference type="AlphaFoldDB" id="S7HYK4"/>
<proteinExistence type="predicted"/>
<accession>S7HYK4</accession>
<reference evidence="1 2" key="1">
    <citation type="journal article" date="2013" name="Gut Pathog.">
        <title>Evidence of a new metabolic capacity in an emerging diarrheal pathogen: lessons from the draft genomes of Vibrio fluvialis strains PG41 and I21563.</title>
        <authorList>
            <person name="Khatri I."/>
            <person name="Mahajan S."/>
            <person name="Dureja C."/>
            <person name="Subramanian S."/>
            <person name="Raychaudhuri S."/>
        </authorList>
    </citation>
    <scope>NUCLEOTIDE SEQUENCE [LARGE SCALE GENOMIC DNA]</scope>
    <source>
        <strain evidence="1 2">PG41</strain>
    </source>
</reference>
<organism evidence="1 2">
    <name type="scientific">Vibrio fluvialis PG41</name>
    <dbReference type="NCBI Taxonomy" id="1336752"/>
    <lineage>
        <taxon>Bacteria</taxon>
        <taxon>Pseudomonadati</taxon>
        <taxon>Pseudomonadota</taxon>
        <taxon>Gammaproteobacteria</taxon>
        <taxon>Vibrionales</taxon>
        <taxon>Vibrionaceae</taxon>
        <taxon>Vibrio</taxon>
    </lineage>
</organism>
<dbReference type="EMBL" id="ASXS01000016">
    <property type="protein sequence ID" value="EPP20889.1"/>
    <property type="molecule type" value="Genomic_DNA"/>
</dbReference>
<protein>
    <submittedName>
        <fullName evidence="1">Uncharacterized protein</fullName>
    </submittedName>
</protein>
<name>S7HYK4_VIBFL</name>
<evidence type="ECO:0000313" key="1">
    <source>
        <dbReference type="EMBL" id="EPP20889.1"/>
    </source>
</evidence>
<evidence type="ECO:0000313" key="2">
    <source>
        <dbReference type="Proteomes" id="UP000014854"/>
    </source>
</evidence>
<gene>
    <name evidence="1" type="ORF">L910_1702</name>
</gene>
<comment type="caution">
    <text evidence="1">The sequence shown here is derived from an EMBL/GenBank/DDBJ whole genome shotgun (WGS) entry which is preliminary data.</text>
</comment>
<dbReference type="Proteomes" id="UP000014854">
    <property type="component" value="Unassembled WGS sequence"/>
</dbReference>